<feature type="transmembrane region" description="Helical" evidence="5">
    <location>
        <begin position="40"/>
        <end position="58"/>
    </location>
</feature>
<dbReference type="Pfam" id="PF00892">
    <property type="entry name" value="EamA"/>
    <property type="match status" value="1"/>
</dbReference>
<evidence type="ECO:0000256" key="3">
    <source>
        <dbReference type="ARBA" id="ARBA00022989"/>
    </source>
</evidence>
<feature type="transmembrane region" description="Helical" evidence="5">
    <location>
        <begin position="262"/>
        <end position="280"/>
    </location>
</feature>
<proteinExistence type="predicted"/>
<keyword evidence="4 5" id="KW-0472">Membrane</keyword>
<dbReference type="InterPro" id="IPR000620">
    <property type="entry name" value="EamA_dom"/>
</dbReference>
<gene>
    <name evidence="8" type="primary">rhtA</name>
    <name evidence="7" type="ORF">A9C11_14575</name>
    <name evidence="8" type="ORF">P3W55_03590</name>
</gene>
<feature type="transmembrane region" description="Helical" evidence="5">
    <location>
        <begin position="177"/>
        <end position="199"/>
    </location>
</feature>
<dbReference type="Proteomes" id="UP001220662">
    <property type="component" value="Unassembled WGS sequence"/>
</dbReference>
<dbReference type="InterPro" id="IPR037185">
    <property type="entry name" value="EmrE-like"/>
</dbReference>
<evidence type="ECO:0000256" key="2">
    <source>
        <dbReference type="ARBA" id="ARBA00022692"/>
    </source>
</evidence>
<protein>
    <submittedName>
        <fullName evidence="8">Threonine/homoserine exporter RhtA</fullName>
    </submittedName>
    <submittedName>
        <fullName evidence="7">Transporter</fullName>
    </submittedName>
</protein>
<feature type="transmembrane region" description="Helical" evidence="5">
    <location>
        <begin position="96"/>
        <end position="114"/>
    </location>
</feature>
<organism evidence="7 9">
    <name type="scientific">Pseudomonas citronellolis</name>
    <dbReference type="NCBI Taxonomy" id="53408"/>
    <lineage>
        <taxon>Bacteria</taxon>
        <taxon>Pseudomonadati</taxon>
        <taxon>Pseudomonadota</taxon>
        <taxon>Gammaproteobacteria</taxon>
        <taxon>Pseudomonadales</taxon>
        <taxon>Pseudomonadaceae</taxon>
        <taxon>Pseudomonas</taxon>
    </lineage>
</organism>
<sequence length="295" mass="30770">MPRSRFATLFFPVAVLLVSMASIQGGAALAKSLFPVLGAQGVTAMRLLFAAIILLAVLRPWRKPVARSSWGPLLAYGITLGGMNLMFYMALRTIPLGVGVALEFTGPLAVALYFSRKPIDFLWIAIAVCGLWLLLPIGELGHGVDPLGAALALGAGACWAMYILFGQRAGNDHGTQTAAMGVTIAAICIFPVGLVHSGAALFDLQLIPALLGVAVLSSALPYTLEMIALTRLPARTFGTLMSIEPAFAALSGLVFLGEQLTVLQWLAIAAIMLASVGTTLTSQPKQPAASVVAAD</sequence>
<dbReference type="AlphaFoldDB" id="A0A1A9KC73"/>
<feature type="transmembrane region" description="Helical" evidence="5">
    <location>
        <begin position="121"/>
        <end position="141"/>
    </location>
</feature>
<evidence type="ECO:0000259" key="6">
    <source>
        <dbReference type="Pfam" id="PF00892"/>
    </source>
</evidence>
<dbReference type="Gene3D" id="1.10.3730.20">
    <property type="match status" value="1"/>
</dbReference>
<evidence type="ECO:0000313" key="8">
    <source>
        <dbReference type="EMBL" id="MDF3840787.1"/>
    </source>
</evidence>
<reference evidence="7 9" key="1">
    <citation type="submission" date="2016-05" db="EMBL/GenBank/DDBJ databases">
        <title>Genome Sequence of Pseudomonas citronellolis Strain SJTE-3, an Estrogens and Persistent Organic Pollutants degradation strain.</title>
        <authorList>
            <person name="Liang R."/>
        </authorList>
    </citation>
    <scope>NUCLEOTIDE SEQUENCE [LARGE SCALE GENOMIC DNA]</scope>
    <source>
        <strain evidence="7 9">SJTE-3</strain>
    </source>
</reference>
<dbReference type="PANTHER" id="PTHR32322">
    <property type="entry name" value="INNER MEMBRANE TRANSPORTER"/>
    <property type="match status" value="1"/>
</dbReference>
<comment type="subcellular location">
    <subcellularLocation>
        <location evidence="1">Membrane</location>
        <topology evidence="1">Multi-pass membrane protein</topology>
    </subcellularLocation>
</comment>
<evidence type="ECO:0000256" key="5">
    <source>
        <dbReference type="SAM" id="Phobius"/>
    </source>
</evidence>
<keyword evidence="2 5" id="KW-0812">Transmembrane</keyword>
<accession>A0A1A9KC73</accession>
<feature type="transmembrane region" description="Helical" evidence="5">
    <location>
        <begin position="147"/>
        <end position="165"/>
    </location>
</feature>
<feature type="domain" description="EamA" evidence="6">
    <location>
        <begin position="147"/>
        <end position="278"/>
    </location>
</feature>
<evidence type="ECO:0000313" key="7">
    <source>
        <dbReference type="EMBL" id="ANI15132.1"/>
    </source>
</evidence>
<dbReference type="Proteomes" id="UP000077748">
    <property type="component" value="Chromosome"/>
</dbReference>
<reference evidence="8" key="2">
    <citation type="submission" date="2023-03" db="EMBL/GenBank/DDBJ databases">
        <title>Draft assemblies of triclosan tolerant bacteria isolated from returned activated sludge.</title>
        <authorList>
            <person name="Van Hamelsveld S."/>
        </authorList>
    </citation>
    <scope>NUCLEOTIDE SEQUENCE</scope>
    <source>
        <strain evidence="8">GW210015_S63</strain>
    </source>
</reference>
<feature type="transmembrane region" description="Helical" evidence="5">
    <location>
        <begin position="236"/>
        <end position="256"/>
    </location>
</feature>
<dbReference type="PANTHER" id="PTHR32322:SF9">
    <property type="entry name" value="AMINO-ACID METABOLITE EFFLUX PUMP-RELATED"/>
    <property type="match status" value="1"/>
</dbReference>
<dbReference type="GO" id="GO:0016020">
    <property type="term" value="C:membrane"/>
    <property type="evidence" value="ECO:0007669"/>
    <property type="project" value="UniProtKB-SubCell"/>
</dbReference>
<evidence type="ECO:0000313" key="9">
    <source>
        <dbReference type="Proteomes" id="UP000077748"/>
    </source>
</evidence>
<name>A0A1A9KC73_9PSED</name>
<evidence type="ECO:0000256" key="4">
    <source>
        <dbReference type="ARBA" id="ARBA00023136"/>
    </source>
</evidence>
<keyword evidence="3 5" id="KW-1133">Transmembrane helix</keyword>
<evidence type="ECO:0000256" key="1">
    <source>
        <dbReference type="ARBA" id="ARBA00004141"/>
    </source>
</evidence>
<dbReference type="InterPro" id="IPR050638">
    <property type="entry name" value="AA-Vitamin_Transporters"/>
</dbReference>
<dbReference type="SUPFAM" id="SSF103481">
    <property type="entry name" value="Multidrug resistance efflux transporter EmrE"/>
    <property type="match status" value="2"/>
</dbReference>
<dbReference type="RefSeq" id="WP_043271732.1">
    <property type="nucleotide sequence ID" value="NZ_BDGS01000001.1"/>
</dbReference>
<feature type="transmembrane region" description="Helical" evidence="5">
    <location>
        <begin position="205"/>
        <end position="224"/>
    </location>
</feature>
<dbReference type="EMBL" id="CP015878">
    <property type="protein sequence ID" value="ANI15132.1"/>
    <property type="molecule type" value="Genomic_DNA"/>
</dbReference>
<feature type="transmembrane region" description="Helical" evidence="5">
    <location>
        <begin position="70"/>
        <end position="90"/>
    </location>
</feature>
<dbReference type="NCBIfam" id="NF007823">
    <property type="entry name" value="PRK10532.1"/>
    <property type="match status" value="1"/>
</dbReference>
<dbReference type="EMBL" id="JARJLR010000074">
    <property type="protein sequence ID" value="MDF3840787.1"/>
    <property type="molecule type" value="Genomic_DNA"/>
</dbReference>